<organism evidence="2 3">
    <name type="scientific">Araneus ventricosus</name>
    <name type="common">Orbweaver spider</name>
    <name type="synonym">Epeira ventricosa</name>
    <dbReference type="NCBI Taxonomy" id="182803"/>
    <lineage>
        <taxon>Eukaryota</taxon>
        <taxon>Metazoa</taxon>
        <taxon>Ecdysozoa</taxon>
        <taxon>Arthropoda</taxon>
        <taxon>Chelicerata</taxon>
        <taxon>Arachnida</taxon>
        <taxon>Araneae</taxon>
        <taxon>Araneomorphae</taxon>
        <taxon>Entelegynae</taxon>
        <taxon>Araneoidea</taxon>
        <taxon>Araneidae</taxon>
        <taxon>Araneus</taxon>
    </lineage>
</organism>
<evidence type="ECO:0000313" key="2">
    <source>
        <dbReference type="EMBL" id="GBM29839.1"/>
    </source>
</evidence>
<keyword evidence="3" id="KW-1185">Reference proteome</keyword>
<dbReference type="AlphaFoldDB" id="A0A4Y2END3"/>
<feature type="region of interest" description="Disordered" evidence="1">
    <location>
        <begin position="1"/>
        <end position="24"/>
    </location>
</feature>
<name>A0A4Y2END3_ARAVE</name>
<proteinExistence type="predicted"/>
<evidence type="ECO:0000313" key="3">
    <source>
        <dbReference type="Proteomes" id="UP000499080"/>
    </source>
</evidence>
<comment type="caution">
    <text evidence="2">The sequence shown here is derived from an EMBL/GenBank/DDBJ whole genome shotgun (WGS) entry which is preliminary data.</text>
</comment>
<gene>
    <name evidence="2" type="ORF">AVEN_110353_1</name>
</gene>
<dbReference type="Proteomes" id="UP000499080">
    <property type="component" value="Unassembled WGS sequence"/>
</dbReference>
<dbReference type="EMBL" id="BGPR01000646">
    <property type="protein sequence ID" value="GBM29839.1"/>
    <property type="molecule type" value="Genomic_DNA"/>
</dbReference>
<accession>A0A4Y2END3</accession>
<protein>
    <submittedName>
        <fullName evidence="2">Uncharacterized protein</fullName>
    </submittedName>
</protein>
<sequence>MISRDRHYQETFSTWTPPTSPWHPQSMTHRAAIFSVKVTRPPRVRVRPRMTTRGGGRMEVTYVESENEREGRTEPPILTKGGRCFVSRRCITNRMPCLF</sequence>
<evidence type="ECO:0000256" key="1">
    <source>
        <dbReference type="SAM" id="MobiDB-lite"/>
    </source>
</evidence>
<reference evidence="2 3" key="1">
    <citation type="journal article" date="2019" name="Sci. Rep.">
        <title>Orb-weaving spider Araneus ventricosus genome elucidates the spidroin gene catalogue.</title>
        <authorList>
            <person name="Kono N."/>
            <person name="Nakamura H."/>
            <person name="Ohtoshi R."/>
            <person name="Moran D.A.P."/>
            <person name="Shinohara A."/>
            <person name="Yoshida Y."/>
            <person name="Fujiwara M."/>
            <person name="Mori M."/>
            <person name="Tomita M."/>
            <person name="Arakawa K."/>
        </authorList>
    </citation>
    <scope>NUCLEOTIDE SEQUENCE [LARGE SCALE GENOMIC DNA]</scope>
</reference>